<dbReference type="RefSeq" id="WP_125553815.1">
    <property type="nucleotide sequence ID" value="NZ_RBVX01000001.1"/>
</dbReference>
<feature type="transmembrane region" description="Helical" evidence="1">
    <location>
        <begin position="43"/>
        <end position="61"/>
    </location>
</feature>
<sequence>MSDWNLTAFIFFLSNGILFFLGSYGQAFFMWIHKLLINSNPEVFGVLSNVLSAFIMLLILWKLRVKGRT</sequence>
<keyword evidence="3" id="KW-1185">Reference proteome</keyword>
<evidence type="ECO:0000313" key="3">
    <source>
        <dbReference type="Proteomes" id="UP000275076"/>
    </source>
</evidence>
<keyword evidence="1" id="KW-0812">Transmembrane</keyword>
<dbReference type="AlphaFoldDB" id="A0A428NA98"/>
<dbReference type="Proteomes" id="UP000275076">
    <property type="component" value="Unassembled WGS sequence"/>
</dbReference>
<proteinExistence type="predicted"/>
<comment type="caution">
    <text evidence="2">The sequence shown here is derived from an EMBL/GenBank/DDBJ whole genome shotgun (WGS) entry which is preliminary data.</text>
</comment>
<evidence type="ECO:0000256" key="1">
    <source>
        <dbReference type="SAM" id="Phobius"/>
    </source>
</evidence>
<dbReference type="EMBL" id="RBVX01000001">
    <property type="protein sequence ID" value="RSL35317.1"/>
    <property type="molecule type" value="Genomic_DNA"/>
</dbReference>
<name>A0A428NA98_9BACI</name>
<protein>
    <submittedName>
        <fullName evidence="2">Uncharacterized protein</fullName>
    </submittedName>
</protein>
<organism evidence="2 3">
    <name type="scientific">Salibacterium salarium</name>
    <dbReference type="NCBI Taxonomy" id="284579"/>
    <lineage>
        <taxon>Bacteria</taxon>
        <taxon>Bacillati</taxon>
        <taxon>Bacillota</taxon>
        <taxon>Bacilli</taxon>
        <taxon>Bacillales</taxon>
        <taxon>Bacillaceae</taxon>
    </lineage>
</organism>
<evidence type="ECO:0000313" key="2">
    <source>
        <dbReference type="EMBL" id="RSL35317.1"/>
    </source>
</evidence>
<gene>
    <name evidence="2" type="ORF">D7Z54_01760</name>
</gene>
<feature type="transmembrane region" description="Helical" evidence="1">
    <location>
        <begin position="6"/>
        <end position="31"/>
    </location>
</feature>
<keyword evidence="1" id="KW-0472">Membrane</keyword>
<keyword evidence="1" id="KW-1133">Transmembrane helix</keyword>
<accession>A0A428NA98</accession>
<reference evidence="2 3" key="1">
    <citation type="submission" date="2018-10" db="EMBL/GenBank/DDBJ databases">
        <title>Draft genome sequence of Bacillus salarius IM0101, isolated from a hypersaline soil in Inner Mongolia, China.</title>
        <authorList>
            <person name="Yamprayoonswat W."/>
            <person name="Boonvisut S."/>
            <person name="Jumpathong W."/>
            <person name="Sittihan S."/>
            <person name="Ruangsuj P."/>
            <person name="Wanthongcharoen S."/>
            <person name="Thongpramul N."/>
            <person name="Pimmason S."/>
            <person name="Yu B."/>
            <person name="Yasawong M."/>
        </authorList>
    </citation>
    <scope>NUCLEOTIDE SEQUENCE [LARGE SCALE GENOMIC DNA]</scope>
    <source>
        <strain evidence="2 3">IM0101</strain>
    </source>
</reference>